<name>W1NV75_AMBTC</name>
<dbReference type="EMBL" id="KI394998">
    <property type="protein sequence ID" value="ERM99517.1"/>
    <property type="molecule type" value="Genomic_DNA"/>
</dbReference>
<accession>W1NV75</accession>
<feature type="compositionally biased region" description="Basic and acidic residues" evidence="1">
    <location>
        <begin position="213"/>
        <end position="246"/>
    </location>
</feature>
<feature type="region of interest" description="Disordered" evidence="1">
    <location>
        <begin position="209"/>
        <end position="246"/>
    </location>
</feature>
<proteinExistence type="predicted"/>
<protein>
    <submittedName>
        <fullName evidence="2">Uncharacterized protein</fullName>
    </submittedName>
</protein>
<dbReference type="Gene3D" id="3.80.10.10">
    <property type="entry name" value="Ribonuclease Inhibitor"/>
    <property type="match status" value="1"/>
</dbReference>
<dbReference type="InterPro" id="IPR032675">
    <property type="entry name" value="LRR_dom_sf"/>
</dbReference>
<sequence>MDLERLEQLVVMEEGCMPQLKNLHIIGCDRLMRFDSSLGHLTSLEYLLFGRMPEEFIAKLRRDGGHDHYKIEHIPKVEVAYVSDGRIVYESHKKEFLKKGFSRTLHHTIGTRERYKHPWVAMGLETGDISSSEIETEKPFSTEYLDKYSLQTETKKPFEKYSSQTETKMPFSKEPLENYSSETETEEPFGKPPSIPTSFGVLRRILKKLLHTRNRERNTRNRERKLSERRSLEMSSRKGSKPQDKE</sequence>
<dbReference type="AlphaFoldDB" id="W1NV75"/>
<dbReference type="Gramene" id="ERM99517">
    <property type="protein sequence ID" value="ERM99517"/>
    <property type="gene ID" value="AMTR_s00088p00054890"/>
</dbReference>
<dbReference type="Proteomes" id="UP000017836">
    <property type="component" value="Unassembled WGS sequence"/>
</dbReference>
<reference evidence="3" key="1">
    <citation type="journal article" date="2013" name="Science">
        <title>The Amborella genome and the evolution of flowering plants.</title>
        <authorList>
            <consortium name="Amborella Genome Project"/>
        </authorList>
    </citation>
    <scope>NUCLEOTIDE SEQUENCE [LARGE SCALE GENOMIC DNA]</scope>
</reference>
<keyword evidence="3" id="KW-1185">Reference proteome</keyword>
<evidence type="ECO:0000313" key="2">
    <source>
        <dbReference type="EMBL" id="ERM99517.1"/>
    </source>
</evidence>
<organism evidence="2 3">
    <name type="scientific">Amborella trichopoda</name>
    <dbReference type="NCBI Taxonomy" id="13333"/>
    <lineage>
        <taxon>Eukaryota</taxon>
        <taxon>Viridiplantae</taxon>
        <taxon>Streptophyta</taxon>
        <taxon>Embryophyta</taxon>
        <taxon>Tracheophyta</taxon>
        <taxon>Spermatophyta</taxon>
        <taxon>Magnoliopsida</taxon>
        <taxon>Amborellales</taxon>
        <taxon>Amborellaceae</taxon>
        <taxon>Amborella</taxon>
    </lineage>
</organism>
<feature type="region of interest" description="Disordered" evidence="1">
    <location>
        <begin position="158"/>
        <end position="197"/>
    </location>
</feature>
<evidence type="ECO:0000313" key="3">
    <source>
        <dbReference type="Proteomes" id="UP000017836"/>
    </source>
</evidence>
<gene>
    <name evidence="2" type="ORF">AMTR_s00088p00054890</name>
</gene>
<evidence type="ECO:0000256" key="1">
    <source>
        <dbReference type="SAM" id="MobiDB-lite"/>
    </source>
</evidence>
<dbReference type="HOGENOM" id="CLU_1130403_0_0_1"/>